<organism evidence="11 12">
    <name type="scientific">Clostridium tepidiprofundi DSM 19306</name>
    <dbReference type="NCBI Taxonomy" id="1121338"/>
    <lineage>
        <taxon>Bacteria</taxon>
        <taxon>Bacillati</taxon>
        <taxon>Bacillota</taxon>
        <taxon>Clostridia</taxon>
        <taxon>Eubacteriales</taxon>
        <taxon>Clostridiaceae</taxon>
        <taxon>Clostridium</taxon>
    </lineage>
</organism>
<dbReference type="Gene3D" id="3.30.300.210">
    <property type="entry name" value="Nutrient germinant receptor protein C, domain 3"/>
    <property type="match status" value="1"/>
</dbReference>
<keyword evidence="12" id="KW-1185">Reference proteome</keyword>
<dbReference type="InterPro" id="IPR057336">
    <property type="entry name" value="GerAC_N"/>
</dbReference>
<dbReference type="PANTHER" id="PTHR35789">
    <property type="entry name" value="SPORE GERMINATION PROTEIN B3"/>
    <property type="match status" value="1"/>
</dbReference>
<feature type="transmembrane region" description="Helical" evidence="8">
    <location>
        <begin position="20"/>
        <end position="40"/>
    </location>
</feature>
<evidence type="ECO:0000313" key="12">
    <source>
        <dbReference type="Proteomes" id="UP000075531"/>
    </source>
</evidence>
<dbReference type="InterPro" id="IPR008844">
    <property type="entry name" value="Spore_GerAC-like"/>
</dbReference>
<dbReference type="PATRIC" id="fig|1121338.3.peg.1159"/>
<dbReference type="Pfam" id="PF25198">
    <property type="entry name" value="Spore_GerAC_N"/>
    <property type="match status" value="1"/>
</dbReference>
<evidence type="ECO:0000259" key="10">
    <source>
        <dbReference type="Pfam" id="PF25198"/>
    </source>
</evidence>
<evidence type="ECO:0000313" key="11">
    <source>
        <dbReference type="EMBL" id="KYH34958.1"/>
    </source>
</evidence>
<comment type="subcellular location">
    <subcellularLocation>
        <location evidence="1">Membrane</location>
        <topology evidence="1">Lipid-anchor</topology>
    </subcellularLocation>
</comment>
<evidence type="ECO:0000256" key="6">
    <source>
        <dbReference type="ARBA" id="ARBA00023139"/>
    </source>
</evidence>
<evidence type="ECO:0000256" key="7">
    <source>
        <dbReference type="ARBA" id="ARBA00023288"/>
    </source>
</evidence>
<keyword evidence="7" id="KW-0449">Lipoprotein</keyword>
<dbReference type="Pfam" id="PF05504">
    <property type="entry name" value="Spore_GerAC"/>
    <property type="match status" value="1"/>
</dbReference>
<name>A0A151B4W9_9CLOT</name>
<dbReference type="InterPro" id="IPR038501">
    <property type="entry name" value="Spore_GerAC_C_sf"/>
</dbReference>
<dbReference type="EMBL" id="LTBA01000008">
    <property type="protein sequence ID" value="KYH34958.1"/>
    <property type="molecule type" value="Genomic_DNA"/>
</dbReference>
<sequence length="381" mass="44224">MNNKRINNSFKNKFSNKKYIMIILVILILYVYFHSGINYLPVEEVGVPSGIGNDISDDEFSVPMSIYNYGSDKKITRFIHTGVSDTIAGTRENRQLLSNKDFKLGHERIIISSEKLARFGIINWVNIVFKNPNINDTALIAVTKEETKEILSYNVPEYPSAADYIADMIESSTEFNFFSDNYKLMDIFVRLDAEGRNIVLPYIELENGKLKITGMALFKKDKMVKKIDINDSRIMNILRENKVKGILALKESSKKYISYYTITKRNVKCERRNGKYYFTINVVLNGEIVENKMFKDIRSNKETMQKFETYMSKHVEKMCYNFIKNMQNDYKVDCLELGRVAAAKFGRHTGVDWDEIITDRNKTEIKVNVNVKVKKMGRGDY</sequence>
<dbReference type="GO" id="GO:0009847">
    <property type="term" value="P:spore germination"/>
    <property type="evidence" value="ECO:0007669"/>
    <property type="project" value="InterPro"/>
</dbReference>
<evidence type="ECO:0000256" key="8">
    <source>
        <dbReference type="SAM" id="Phobius"/>
    </source>
</evidence>
<dbReference type="RefSeq" id="WP_066823785.1">
    <property type="nucleotide sequence ID" value="NZ_LTBA01000008.1"/>
</dbReference>
<dbReference type="NCBIfam" id="TIGR02887">
    <property type="entry name" value="spore_ger_x_C"/>
    <property type="match status" value="1"/>
</dbReference>
<keyword evidence="8" id="KW-0812">Transmembrane</keyword>
<evidence type="ECO:0000256" key="5">
    <source>
        <dbReference type="ARBA" id="ARBA00023136"/>
    </source>
</evidence>
<dbReference type="PANTHER" id="PTHR35789:SF1">
    <property type="entry name" value="SPORE GERMINATION PROTEIN B3"/>
    <property type="match status" value="1"/>
</dbReference>
<accession>A0A151B4W9</accession>
<keyword evidence="3" id="KW-0309">Germination</keyword>
<keyword evidence="4" id="KW-0732">Signal</keyword>
<dbReference type="Proteomes" id="UP000075531">
    <property type="component" value="Unassembled WGS sequence"/>
</dbReference>
<comment type="caution">
    <text evidence="11">The sequence shown here is derived from an EMBL/GenBank/DDBJ whole genome shotgun (WGS) entry which is preliminary data.</text>
</comment>
<protein>
    <submittedName>
        <fullName evidence="11">Spore germination protein A3</fullName>
    </submittedName>
</protein>
<keyword evidence="8" id="KW-1133">Transmembrane helix</keyword>
<keyword evidence="6" id="KW-0564">Palmitate</keyword>
<dbReference type="STRING" id="1121338.CLTEP_11220"/>
<proteinExistence type="inferred from homology"/>
<evidence type="ECO:0000256" key="2">
    <source>
        <dbReference type="ARBA" id="ARBA00007886"/>
    </source>
</evidence>
<reference evidence="11 12" key="1">
    <citation type="submission" date="2016-02" db="EMBL/GenBank/DDBJ databases">
        <title>Genome sequence of Clostridium tepidiprofundi DSM 19306.</title>
        <authorList>
            <person name="Poehlein A."/>
            <person name="Daniel R."/>
        </authorList>
    </citation>
    <scope>NUCLEOTIDE SEQUENCE [LARGE SCALE GENOMIC DNA]</scope>
    <source>
        <strain evidence="11 12">DSM 19306</strain>
    </source>
</reference>
<dbReference type="GO" id="GO:0016020">
    <property type="term" value="C:membrane"/>
    <property type="evidence" value="ECO:0007669"/>
    <property type="project" value="UniProtKB-SubCell"/>
</dbReference>
<dbReference type="OrthoDB" id="1949745at2"/>
<evidence type="ECO:0000256" key="1">
    <source>
        <dbReference type="ARBA" id="ARBA00004635"/>
    </source>
</evidence>
<gene>
    <name evidence="11" type="primary">gerAC_2</name>
    <name evidence="11" type="ORF">CLTEP_11220</name>
</gene>
<dbReference type="InterPro" id="IPR046953">
    <property type="entry name" value="Spore_GerAC-like_C"/>
</dbReference>
<dbReference type="AlphaFoldDB" id="A0A151B4W9"/>
<evidence type="ECO:0000256" key="4">
    <source>
        <dbReference type="ARBA" id="ARBA00022729"/>
    </source>
</evidence>
<feature type="domain" description="Spore germination GerAC-like C-terminal" evidence="9">
    <location>
        <begin position="213"/>
        <end position="377"/>
    </location>
</feature>
<keyword evidence="5 8" id="KW-0472">Membrane</keyword>
<evidence type="ECO:0000256" key="3">
    <source>
        <dbReference type="ARBA" id="ARBA00022544"/>
    </source>
</evidence>
<comment type="similarity">
    <text evidence="2">Belongs to the GerABKC lipoprotein family.</text>
</comment>
<evidence type="ECO:0000259" key="9">
    <source>
        <dbReference type="Pfam" id="PF05504"/>
    </source>
</evidence>
<feature type="domain" description="Spore germination protein N-terminal" evidence="10">
    <location>
        <begin position="40"/>
        <end position="205"/>
    </location>
</feature>